<evidence type="ECO:0000313" key="1">
    <source>
        <dbReference type="EMBL" id="KAI9448674.1"/>
    </source>
</evidence>
<evidence type="ECO:0000313" key="2">
    <source>
        <dbReference type="Proteomes" id="UP001207468"/>
    </source>
</evidence>
<proteinExistence type="predicted"/>
<comment type="caution">
    <text evidence="1">The sequence shown here is derived from an EMBL/GenBank/DDBJ whole genome shotgun (WGS) entry which is preliminary data.</text>
</comment>
<dbReference type="Proteomes" id="UP001207468">
    <property type="component" value="Unassembled WGS sequence"/>
</dbReference>
<reference evidence="1" key="1">
    <citation type="submission" date="2021-03" db="EMBL/GenBank/DDBJ databases">
        <title>Evolutionary priming and transition to the ectomycorrhizal habit in an iconic lineage of mushroom-forming fungi: is preadaptation a requirement?</title>
        <authorList>
            <consortium name="DOE Joint Genome Institute"/>
            <person name="Looney B.P."/>
            <person name="Miyauchi S."/>
            <person name="Morin E."/>
            <person name="Drula E."/>
            <person name="Courty P.E."/>
            <person name="Chicoki N."/>
            <person name="Fauchery L."/>
            <person name="Kohler A."/>
            <person name="Kuo A."/>
            <person name="LaButti K."/>
            <person name="Pangilinan J."/>
            <person name="Lipzen A."/>
            <person name="Riley R."/>
            <person name="Andreopoulos W."/>
            <person name="He G."/>
            <person name="Johnson J."/>
            <person name="Barry K.W."/>
            <person name="Grigoriev I.V."/>
            <person name="Nagy L."/>
            <person name="Hibbett D."/>
            <person name="Henrissat B."/>
            <person name="Matheny P.B."/>
            <person name="Labbe J."/>
            <person name="Martin A.F."/>
        </authorList>
    </citation>
    <scope>NUCLEOTIDE SEQUENCE</scope>
    <source>
        <strain evidence="1">BPL698</strain>
    </source>
</reference>
<keyword evidence="2" id="KW-1185">Reference proteome</keyword>
<accession>A0ACC0TV97</accession>
<name>A0ACC0TV97_9AGAM</name>
<sequence length="189" mass="21982">MNTNEGDSLPHVMFNHWFDALFGEDCCDPGGHLHHIHQGKLGMGIIISYLSKINWANNFSLDLVELKLQHLVDELKHLQLLIPPQSSRTLPKLRPLSFPSSTKLFRHFTHDKPTRMTLLLHLQHWMLIHMHCPQSAWGCLPKTSIATCPSMTVTVKMKLLTSQFHPKRSVQLQLHHRQRRKVQHWAIHK</sequence>
<gene>
    <name evidence="1" type="ORF">F5148DRAFT_1250575</name>
</gene>
<protein>
    <submittedName>
        <fullName evidence="1">Uncharacterized protein</fullName>
    </submittedName>
</protein>
<dbReference type="EMBL" id="JAGFNK010000570">
    <property type="protein sequence ID" value="KAI9448674.1"/>
    <property type="molecule type" value="Genomic_DNA"/>
</dbReference>
<organism evidence="1 2">
    <name type="scientific">Russula earlei</name>
    <dbReference type="NCBI Taxonomy" id="71964"/>
    <lineage>
        <taxon>Eukaryota</taxon>
        <taxon>Fungi</taxon>
        <taxon>Dikarya</taxon>
        <taxon>Basidiomycota</taxon>
        <taxon>Agaricomycotina</taxon>
        <taxon>Agaricomycetes</taxon>
        <taxon>Russulales</taxon>
        <taxon>Russulaceae</taxon>
        <taxon>Russula</taxon>
    </lineage>
</organism>